<protein>
    <submittedName>
        <fullName evidence="1">Uncharacterized protein</fullName>
    </submittedName>
</protein>
<comment type="caution">
    <text evidence="1">The sequence shown here is derived from an EMBL/GenBank/DDBJ whole genome shotgun (WGS) entry which is preliminary data.</text>
</comment>
<reference evidence="1" key="1">
    <citation type="submission" date="2021-01" db="EMBL/GenBank/DDBJ databases">
        <title>Phytophthora aleatoria, a newly-described species from Pinus radiata is distinct from Phytophthora cactorum isolates based on comparative genomics.</title>
        <authorList>
            <person name="Mcdougal R."/>
            <person name="Panda P."/>
            <person name="Williams N."/>
            <person name="Studholme D.J."/>
        </authorList>
    </citation>
    <scope>NUCLEOTIDE SEQUENCE</scope>
    <source>
        <strain evidence="1">NZFS 3830</strain>
    </source>
</reference>
<name>A0A8T1U2I5_9STRA</name>
<proteinExistence type="predicted"/>
<sequence>MCIVLPTVNCMPSGLSESAKARKSTGVAIRQDLQCDQELEGFVTLRYGEVGLLFGIESGDLMAETAFFRENHKLGVAFAAGIPLFQVARMQFHPLNALLQQEAAE</sequence>
<dbReference type="EMBL" id="JAENGZ010000862">
    <property type="protein sequence ID" value="KAG6953049.1"/>
    <property type="molecule type" value="Genomic_DNA"/>
</dbReference>
<accession>A0A8T1U2I5</accession>
<evidence type="ECO:0000313" key="1">
    <source>
        <dbReference type="EMBL" id="KAG6953049.1"/>
    </source>
</evidence>
<evidence type="ECO:0000313" key="2">
    <source>
        <dbReference type="Proteomes" id="UP000688947"/>
    </source>
</evidence>
<organism evidence="1 2">
    <name type="scientific">Phytophthora cactorum</name>
    <dbReference type="NCBI Taxonomy" id="29920"/>
    <lineage>
        <taxon>Eukaryota</taxon>
        <taxon>Sar</taxon>
        <taxon>Stramenopiles</taxon>
        <taxon>Oomycota</taxon>
        <taxon>Peronosporomycetes</taxon>
        <taxon>Peronosporales</taxon>
        <taxon>Peronosporaceae</taxon>
        <taxon>Phytophthora</taxon>
    </lineage>
</organism>
<dbReference type="Proteomes" id="UP000688947">
    <property type="component" value="Unassembled WGS sequence"/>
</dbReference>
<dbReference type="AlphaFoldDB" id="A0A8T1U2I5"/>
<gene>
    <name evidence="1" type="ORF">JG687_00012622</name>
</gene>
<dbReference type="OrthoDB" id="1924260at2759"/>
<feature type="non-terminal residue" evidence="1">
    <location>
        <position position="1"/>
    </location>
</feature>
<dbReference type="VEuPathDB" id="FungiDB:PC110_g1957"/>